<name>A0A8J4SUW9_9TREM</name>
<dbReference type="EMBL" id="LUCH01004825">
    <property type="protein sequence ID" value="KAF5398606.1"/>
    <property type="molecule type" value="Genomic_DNA"/>
</dbReference>
<dbReference type="Proteomes" id="UP000748531">
    <property type="component" value="Unassembled WGS sequence"/>
</dbReference>
<sequence length="74" mass="8551">MHQKCDPSDELSCCYQNWLDRDFLFTERACFTVPLGLRRFSHPLTLLSSLTLCSLSRLVQICSLASPRWILITC</sequence>
<evidence type="ECO:0000313" key="1">
    <source>
        <dbReference type="EMBL" id="KAF5398606.1"/>
    </source>
</evidence>
<organism evidence="1 2">
    <name type="scientific">Paragonimus heterotremus</name>
    <dbReference type="NCBI Taxonomy" id="100268"/>
    <lineage>
        <taxon>Eukaryota</taxon>
        <taxon>Metazoa</taxon>
        <taxon>Spiralia</taxon>
        <taxon>Lophotrochozoa</taxon>
        <taxon>Platyhelminthes</taxon>
        <taxon>Trematoda</taxon>
        <taxon>Digenea</taxon>
        <taxon>Plagiorchiida</taxon>
        <taxon>Troglotremata</taxon>
        <taxon>Troglotrematidae</taxon>
        <taxon>Paragonimus</taxon>
    </lineage>
</organism>
<evidence type="ECO:0000313" key="2">
    <source>
        <dbReference type="Proteomes" id="UP000748531"/>
    </source>
</evidence>
<reference evidence="1" key="1">
    <citation type="submission" date="2019-05" db="EMBL/GenBank/DDBJ databases">
        <title>Annotation for the trematode Paragonimus heterotremus.</title>
        <authorList>
            <person name="Choi Y.-J."/>
        </authorList>
    </citation>
    <scope>NUCLEOTIDE SEQUENCE</scope>
    <source>
        <strain evidence="1">LC</strain>
    </source>
</reference>
<keyword evidence="2" id="KW-1185">Reference proteome</keyword>
<proteinExistence type="predicted"/>
<comment type="caution">
    <text evidence="1">The sequence shown here is derived from an EMBL/GenBank/DDBJ whole genome shotgun (WGS) entry which is preliminary data.</text>
</comment>
<accession>A0A8J4SUW9</accession>
<protein>
    <submittedName>
        <fullName evidence="1">Uncharacterized protein</fullName>
    </submittedName>
</protein>
<gene>
    <name evidence="1" type="ORF">PHET_08499</name>
</gene>
<dbReference type="AlphaFoldDB" id="A0A8J4SUW9"/>